<dbReference type="AlphaFoldDB" id="A0A0L0EZI6"/>
<sequence length="64" mass="6836">EDPNVRADVGDTITRLREVGSSQSRGHLNSKDELLKGLAAATASDPSIVSHVADILPIPKKKLF</sequence>
<dbReference type="GeneID" id="25918070"/>
<evidence type="ECO:0000313" key="2">
    <source>
        <dbReference type="Proteomes" id="UP000054560"/>
    </source>
</evidence>
<name>A0A0L0EZI6_9EUKA</name>
<dbReference type="RefSeq" id="XP_014143817.1">
    <property type="nucleotide sequence ID" value="XM_014288342.1"/>
</dbReference>
<keyword evidence="2" id="KW-1185">Reference proteome</keyword>
<accession>A0A0L0EZI6</accession>
<dbReference type="EMBL" id="KQ252802">
    <property type="protein sequence ID" value="KNC69915.1"/>
    <property type="molecule type" value="Genomic_DNA"/>
</dbReference>
<dbReference type="Proteomes" id="UP000054560">
    <property type="component" value="Unassembled WGS sequence"/>
</dbReference>
<gene>
    <name evidence="1" type="ORF">SARC_17566</name>
</gene>
<protein>
    <submittedName>
        <fullName evidence="1">Uncharacterized protein</fullName>
    </submittedName>
</protein>
<proteinExistence type="predicted"/>
<organism evidence="1 2">
    <name type="scientific">Sphaeroforma arctica JP610</name>
    <dbReference type="NCBI Taxonomy" id="667725"/>
    <lineage>
        <taxon>Eukaryota</taxon>
        <taxon>Ichthyosporea</taxon>
        <taxon>Ichthyophonida</taxon>
        <taxon>Sphaeroforma</taxon>
    </lineage>
</organism>
<evidence type="ECO:0000313" key="1">
    <source>
        <dbReference type="EMBL" id="KNC69915.1"/>
    </source>
</evidence>
<feature type="non-terminal residue" evidence="1">
    <location>
        <position position="1"/>
    </location>
</feature>
<reference evidence="1 2" key="1">
    <citation type="submission" date="2011-02" db="EMBL/GenBank/DDBJ databases">
        <title>The Genome Sequence of Sphaeroforma arctica JP610.</title>
        <authorList>
            <consortium name="The Broad Institute Genome Sequencing Platform"/>
            <person name="Russ C."/>
            <person name="Cuomo C."/>
            <person name="Young S.K."/>
            <person name="Zeng Q."/>
            <person name="Gargeya S."/>
            <person name="Alvarado L."/>
            <person name="Berlin A."/>
            <person name="Chapman S.B."/>
            <person name="Chen Z."/>
            <person name="Freedman E."/>
            <person name="Gellesch M."/>
            <person name="Goldberg J."/>
            <person name="Griggs A."/>
            <person name="Gujja S."/>
            <person name="Heilman E."/>
            <person name="Heiman D."/>
            <person name="Howarth C."/>
            <person name="Mehta T."/>
            <person name="Neiman D."/>
            <person name="Pearson M."/>
            <person name="Roberts A."/>
            <person name="Saif S."/>
            <person name="Shea T."/>
            <person name="Shenoy N."/>
            <person name="Sisk P."/>
            <person name="Stolte C."/>
            <person name="Sykes S."/>
            <person name="White J."/>
            <person name="Yandava C."/>
            <person name="Burger G."/>
            <person name="Gray M.W."/>
            <person name="Holland P.W.H."/>
            <person name="King N."/>
            <person name="Lang F.B.F."/>
            <person name="Roger A.J."/>
            <person name="Ruiz-Trillo I."/>
            <person name="Haas B."/>
            <person name="Nusbaum C."/>
            <person name="Birren B."/>
        </authorList>
    </citation>
    <scope>NUCLEOTIDE SEQUENCE [LARGE SCALE GENOMIC DNA]</scope>
    <source>
        <strain evidence="1 2">JP610</strain>
    </source>
</reference>